<keyword evidence="2" id="KW-0732">Signal</keyword>
<evidence type="ECO:0000313" key="8">
    <source>
        <dbReference type="EMBL" id="SIN79387.1"/>
    </source>
</evidence>
<evidence type="ECO:0000256" key="5">
    <source>
        <dbReference type="ARBA" id="ARBA00023237"/>
    </source>
</evidence>
<proteinExistence type="predicted"/>
<organism evidence="8 9">
    <name type="scientific">Paraburkholderia phenazinium</name>
    <dbReference type="NCBI Taxonomy" id="60549"/>
    <lineage>
        <taxon>Bacteria</taxon>
        <taxon>Pseudomonadati</taxon>
        <taxon>Pseudomonadota</taxon>
        <taxon>Betaproteobacteria</taxon>
        <taxon>Burkholderiales</taxon>
        <taxon>Burkholderiaceae</taxon>
        <taxon>Paraburkholderia</taxon>
    </lineage>
</organism>
<accession>A0A1N6E8Z5</accession>
<evidence type="ECO:0000256" key="6">
    <source>
        <dbReference type="ARBA" id="ARBA00023288"/>
    </source>
</evidence>
<evidence type="ECO:0000256" key="2">
    <source>
        <dbReference type="ARBA" id="ARBA00022729"/>
    </source>
</evidence>
<comment type="subcellular location">
    <subcellularLocation>
        <location evidence="1">Cell outer membrane</location>
        <topology evidence="1">Lipid-anchor</topology>
    </subcellularLocation>
</comment>
<keyword evidence="5" id="KW-0998">Cell outer membrane</keyword>
<dbReference type="AlphaFoldDB" id="A0A1N6E8Z5"/>
<dbReference type="InterPro" id="IPR032831">
    <property type="entry name" value="LptM_cons"/>
</dbReference>
<evidence type="ECO:0000256" key="7">
    <source>
        <dbReference type="SAM" id="MobiDB-lite"/>
    </source>
</evidence>
<evidence type="ECO:0000256" key="4">
    <source>
        <dbReference type="ARBA" id="ARBA00023139"/>
    </source>
</evidence>
<evidence type="ECO:0000256" key="3">
    <source>
        <dbReference type="ARBA" id="ARBA00023136"/>
    </source>
</evidence>
<dbReference type="Proteomes" id="UP000184693">
    <property type="component" value="Unassembled WGS sequence"/>
</dbReference>
<dbReference type="GO" id="GO:0009279">
    <property type="term" value="C:cell outer membrane"/>
    <property type="evidence" value="ECO:0007669"/>
    <property type="project" value="UniProtKB-SubCell"/>
</dbReference>
<reference evidence="8 9" key="1">
    <citation type="submission" date="2016-11" db="EMBL/GenBank/DDBJ databases">
        <authorList>
            <person name="Jaros S."/>
            <person name="Januszkiewicz K."/>
            <person name="Wedrychowicz H."/>
        </authorList>
    </citation>
    <scope>NUCLEOTIDE SEQUENCE [LARGE SCALE GENOMIC DNA]</scope>
    <source>
        <strain evidence="8 9">GAS86</strain>
    </source>
</reference>
<feature type="region of interest" description="Disordered" evidence="7">
    <location>
        <begin position="1"/>
        <end position="34"/>
    </location>
</feature>
<feature type="region of interest" description="Disordered" evidence="7">
    <location>
        <begin position="69"/>
        <end position="134"/>
    </location>
</feature>
<keyword evidence="4" id="KW-0564">Palmitate</keyword>
<keyword evidence="6 8" id="KW-0449">Lipoprotein</keyword>
<feature type="compositionally biased region" description="Polar residues" evidence="7">
    <location>
        <begin position="90"/>
        <end position="108"/>
    </location>
</feature>
<evidence type="ECO:0000256" key="1">
    <source>
        <dbReference type="ARBA" id="ARBA00004459"/>
    </source>
</evidence>
<sequence>MRVVSRMRSMVPGVRQPRAAAPGVSQPGTTARGATTPGAIVAALVIVAGCALGGCGQRGPLYLPTVPPLPAKPVDETQVPSTDAVKPDSQAASGTVPDTTGTPLTLSPETELRTVPDSAASAPQLPASDSTPVQ</sequence>
<evidence type="ECO:0000313" key="9">
    <source>
        <dbReference type="Proteomes" id="UP000184693"/>
    </source>
</evidence>
<keyword evidence="3" id="KW-0472">Membrane</keyword>
<dbReference type="Pfam" id="PF13627">
    <property type="entry name" value="LptM_cons"/>
    <property type="match status" value="1"/>
</dbReference>
<dbReference type="NCBIfam" id="NF047847">
    <property type="entry name" value="SS_mature_LptM"/>
    <property type="match status" value="1"/>
</dbReference>
<gene>
    <name evidence="8" type="ORF">SAMN05444168_0305</name>
</gene>
<dbReference type="EMBL" id="FSRM01000001">
    <property type="protein sequence ID" value="SIN79387.1"/>
    <property type="molecule type" value="Genomic_DNA"/>
</dbReference>
<protein>
    <submittedName>
        <fullName evidence="8">Lipoprotein-attachment site-containing protein</fullName>
    </submittedName>
</protein>
<name>A0A1N6E8Z5_9BURK</name>